<evidence type="ECO:0000313" key="5">
    <source>
        <dbReference type="EMBL" id="EPQ53448.1"/>
    </source>
</evidence>
<dbReference type="RefSeq" id="XP_007867790.1">
    <property type="nucleotide sequence ID" value="XM_007869599.1"/>
</dbReference>
<feature type="compositionally biased region" description="Polar residues" evidence="3">
    <location>
        <begin position="34"/>
        <end position="46"/>
    </location>
</feature>
<feature type="compositionally biased region" description="Low complexity" evidence="3">
    <location>
        <begin position="739"/>
        <end position="765"/>
    </location>
</feature>
<dbReference type="Gene3D" id="1.10.10.10">
    <property type="entry name" value="Winged helix-like DNA-binding domain superfamily/Winged helix DNA-binding domain"/>
    <property type="match status" value="1"/>
</dbReference>
<dbReference type="STRING" id="670483.S7Q125"/>
<dbReference type="OrthoDB" id="340227at2759"/>
<feature type="compositionally biased region" description="Basic and acidic residues" evidence="3">
    <location>
        <begin position="676"/>
        <end position="698"/>
    </location>
</feature>
<evidence type="ECO:0000259" key="4">
    <source>
        <dbReference type="PROSITE" id="PS50961"/>
    </source>
</evidence>
<dbReference type="GeneID" id="19304313"/>
<dbReference type="SMART" id="SM00715">
    <property type="entry name" value="LA"/>
    <property type="match status" value="1"/>
</dbReference>
<proteinExistence type="predicted"/>
<gene>
    <name evidence="5" type="ORF">GLOTRDRAFT_139687</name>
</gene>
<dbReference type="OMA" id="YMYWPPP"/>
<feature type="compositionally biased region" description="Pro residues" evidence="3">
    <location>
        <begin position="206"/>
        <end position="215"/>
    </location>
</feature>
<dbReference type="Proteomes" id="UP000030669">
    <property type="component" value="Unassembled WGS sequence"/>
</dbReference>
<dbReference type="InterPro" id="IPR036388">
    <property type="entry name" value="WH-like_DNA-bd_sf"/>
</dbReference>
<reference evidence="5 6" key="1">
    <citation type="journal article" date="2012" name="Science">
        <title>The Paleozoic origin of enzymatic lignin decomposition reconstructed from 31 fungal genomes.</title>
        <authorList>
            <person name="Floudas D."/>
            <person name="Binder M."/>
            <person name="Riley R."/>
            <person name="Barry K."/>
            <person name="Blanchette R.A."/>
            <person name="Henrissat B."/>
            <person name="Martinez A.T."/>
            <person name="Otillar R."/>
            <person name="Spatafora J.W."/>
            <person name="Yadav J.S."/>
            <person name="Aerts A."/>
            <person name="Benoit I."/>
            <person name="Boyd A."/>
            <person name="Carlson A."/>
            <person name="Copeland A."/>
            <person name="Coutinho P.M."/>
            <person name="de Vries R.P."/>
            <person name="Ferreira P."/>
            <person name="Findley K."/>
            <person name="Foster B."/>
            <person name="Gaskell J."/>
            <person name="Glotzer D."/>
            <person name="Gorecki P."/>
            <person name="Heitman J."/>
            <person name="Hesse C."/>
            <person name="Hori C."/>
            <person name="Igarashi K."/>
            <person name="Jurgens J.A."/>
            <person name="Kallen N."/>
            <person name="Kersten P."/>
            <person name="Kohler A."/>
            <person name="Kuees U."/>
            <person name="Kumar T.K.A."/>
            <person name="Kuo A."/>
            <person name="LaButti K."/>
            <person name="Larrondo L.F."/>
            <person name="Lindquist E."/>
            <person name="Ling A."/>
            <person name="Lombard V."/>
            <person name="Lucas S."/>
            <person name="Lundell T."/>
            <person name="Martin R."/>
            <person name="McLaughlin D.J."/>
            <person name="Morgenstern I."/>
            <person name="Morin E."/>
            <person name="Murat C."/>
            <person name="Nagy L.G."/>
            <person name="Nolan M."/>
            <person name="Ohm R.A."/>
            <person name="Patyshakuliyeva A."/>
            <person name="Rokas A."/>
            <person name="Ruiz-Duenas F.J."/>
            <person name="Sabat G."/>
            <person name="Salamov A."/>
            <person name="Samejima M."/>
            <person name="Schmutz J."/>
            <person name="Slot J.C."/>
            <person name="St John F."/>
            <person name="Stenlid J."/>
            <person name="Sun H."/>
            <person name="Sun S."/>
            <person name="Syed K."/>
            <person name="Tsang A."/>
            <person name="Wiebenga A."/>
            <person name="Young D."/>
            <person name="Pisabarro A."/>
            <person name="Eastwood D.C."/>
            <person name="Martin F."/>
            <person name="Cullen D."/>
            <person name="Grigoriev I.V."/>
            <person name="Hibbett D.S."/>
        </authorList>
    </citation>
    <scope>NUCLEOTIDE SEQUENCE [LARGE SCALE GENOMIC DNA]</scope>
    <source>
        <strain evidence="5 6">ATCC 11539</strain>
    </source>
</reference>
<feature type="compositionally biased region" description="Pro residues" evidence="3">
    <location>
        <begin position="526"/>
        <end position="540"/>
    </location>
</feature>
<dbReference type="EMBL" id="KB469305">
    <property type="protein sequence ID" value="EPQ53448.1"/>
    <property type="molecule type" value="Genomic_DNA"/>
</dbReference>
<feature type="compositionally biased region" description="Polar residues" evidence="3">
    <location>
        <begin position="286"/>
        <end position="324"/>
    </location>
</feature>
<keyword evidence="1 2" id="KW-0694">RNA-binding</keyword>
<feature type="region of interest" description="Disordered" evidence="3">
    <location>
        <begin position="1051"/>
        <end position="1119"/>
    </location>
</feature>
<protein>
    <recommendedName>
        <fullName evidence="4">HTH La-type RNA-binding domain-containing protein</fullName>
    </recommendedName>
</protein>
<feature type="compositionally biased region" description="Polar residues" evidence="3">
    <location>
        <begin position="639"/>
        <end position="648"/>
    </location>
</feature>
<accession>S7Q125</accession>
<dbReference type="PROSITE" id="PS50961">
    <property type="entry name" value="HTH_LA"/>
    <property type="match status" value="1"/>
</dbReference>
<dbReference type="CDD" id="cd07323">
    <property type="entry name" value="LAM"/>
    <property type="match status" value="1"/>
</dbReference>
<feature type="compositionally biased region" description="Low complexity" evidence="3">
    <location>
        <begin position="47"/>
        <end position="80"/>
    </location>
</feature>
<dbReference type="HOGENOM" id="CLU_008575_0_0_1"/>
<feature type="compositionally biased region" description="Polar residues" evidence="3">
    <location>
        <begin position="556"/>
        <end position="565"/>
    </location>
</feature>
<dbReference type="InterPro" id="IPR036390">
    <property type="entry name" value="WH_DNA-bd_sf"/>
</dbReference>
<organism evidence="5 6">
    <name type="scientific">Gloeophyllum trabeum (strain ATCC 11539 / FP-39264 / Madison 617)</name>
    <name type="common">Brown rot fungus</name>
    <dbReference type="NCBI Taxonomy" id="670483"/>
    <lineage>
        <taxon>Eukaryota</taxon>
        <taxon>Fungi</taxon>
        <taxon>Dikarya</taxon>
        <taxon>Basidiomycota</taxon>
        <taxon>Agaricomycotina</taxon>
        <taxon>Agaricomycetes</taxon>
        <taxon>Gloeophyllales</taxon>
        <taxon>Gloeophyllaceae</taxon>
        <taxon>Gloeophyllum</taxon>
    </lineage>
</organism>
<evidence type="ECO:0000256" key="1">
    <source>
        <dbReference type="ARBA" id="ARBA00022884"/>
    </source>
</evidence>
<dbReference type="InterPro" id="IPR006630">
    <property type="entry name" value="La_HTH"/>
</dbReference>
<dbReference type="SUPFAM" id="SSF46785">
    <property type="entry name" value="Winged helix' DNA-binding domain"/>
    <property type="match status" value="1"/>
</dbReference>
<feature type="compositionally biased region" description="Polar residues" evidence="3">
    <location>
        <begin position="81"/>
        <end position="91"/>
    </location>
</feature>
<feature type="region of interest" description="Disordered" evidence="3">
    <location>
        <begin position="1"/>
        <end position="436"/>
    </location>
</feature>
<feature type="compositionally biased region" description="Low complexity" evidence="3">
    <location>
        <begin position="333"/>
        <end position="353"/>
    </location>
</feature>
<feature type="region of interest" description="Disordered" evidence="3">
    <location>
        <begin position="845"/>
        <end position="906"/>
    </location>
</feature>
<evidence type="ECO:0000313" key="6">
    <source>
        <dbReference type="Proteomes" id="UP000030669"/>
    </source>
</evidence>
<feature type="compositionally biased region" description="Polar residues" evidence="3">
    <location>
        <begin position="165"/>
        <end position="189"/>
    </location>
</feature>
<feature type="domain" description="HTH La-type RNA-binding" evidence="4">
    <location>
        <begin position="956"/>
        <end position="1045"/>
    </location>
</feature>
<dbReference type="GO" id="GO:0003723">
    <property type="term" value="F:RNA binding"/>
    <property type="evidence" value="ECO:0007669"/>
    <property type="project" value="UniProtKB-UniRule"/>
</dbReference>
<name>S7Q125_GLOTA</name>
<feature type="region of interest" description="Disordered" evidence="3">
    <location>
        <begin position="518"/>
        <end position="787"/>
    </location>
</feature>
<dbReference type="Pfam" id="PF05383">
    <property type="entry name" value="La"/>
    <property type="match status" value="1"/>
</dbReference>
<dbReference type="eggNOG" id="KOG2591">
    <property type="taxonomic scope" value="Eukaryota"/>
</dbReference>
<feature type="compositionally biased region" description="Polar residues" evidence="3">
    <location>
        <begin position="1"/>
        <end position="17"/>
    </location>
</feature>
<dbReference type="AlphaFoldDB" id="S7Q125"/>
<dbReference type="KEGG" id="gtr:GLOTRDRAFT_139687"/>
<feature type="compositionally biased region" description="Low complexity" evidence="3">
    <location>
        <begin position="1064"/>
        <end position="1081"/>
    </location>
</feature>
<feature type="compositionally biased region" description="Basic and acidic residues" evidence="3">
    <location>
        <begin position="239"/>
        <end position="249"/>
    </location>
</feature>
<evidence type="ECO:0000256" key="2">
    <source>
        <dbReference type="PROSITE-ProRule" id="PRU00332"/>
    </source>
</evidence>
<sequence length="1119" mass="119008">MVSSAPLTASKSQNTLSYAERAKKGHSAKLPKAASSQQHPTASQNHSISSTATAPSVVASTSSTDMTGSSGSKASSPLSSVDMTPGSQQAKGSAEPSAGVLEAGESSSSAQSQSSPVKSPPVNVWNVRKEQMAQAFAQSRSPQKPAAASSPVHINGTGPSYPPLSHSSGQIQASMSTSRPPALNGTSVNVKDAVEDDPFVVKPRTRLPPTPPASLPPSVEDVESWPEVGKSIQPSPPGEVEKTEEKRPGETSQPATPRKGEKTKWVPIPAEELQAAADAVRPRNRYGSSRNQAPYHNRQGSARNSLQASTSTSASGSVPASQGHSRAHSTRGSASQSQVQSVASSVQSSPRQSVRGKRLPEEPTGTSGYGRPLNVESSLPGGAPPHTEMPMPYPPPQIAPYASSQGSGTNSPGYFPHLSLPVQPGHSPHTHAYPMATSPAHNPYAMPASNGYPSQPGVVSPMYPGSPPYPMYQPYMYPYGQPYPYWNGNAPGQEQLQPMYPTSSQVSPIPPPVQDPVQIQAGAEPSAPPPTSMVRPPPPGESEAVAGYREVGPVETATSSAQEASQRGRPQRPVVFGSITSKSPSPAPVESTFKKDVKNTASAMPEETATGDQATEKEEGIKTFKTIAIGVSPGEPGPSTRSRTQSSSKGRRRVETAPGRFMSDVMNNGDPVKNGEGPKEENKVEFKVIDLTDPETKWEFGSTMRNEPDEALLVPPQPGRGPSPHLSQPSPVRAPDGISAAASMSASLSTSSASPATSASGLPSGPGMPVPYPFPADQSLQPEYNAESDEWEVKDYGYGFGPMSGTGIAPVITKEERIARERERERARNSGREFGMRARGYSHSFESGYGYERGRRGRGRGGPRGYGRGGYDSRNFSRGGGFQQSRQSGYNPNVTPPSHFQQLPPQADYGTQYYVPPIGPYGPVPGYEGYHPAAYVPPIHIPQTVPPAPAPISAVSFPLDPFRQSLLGQLEYYLSPQNMAQDFFLRQRMDSLGWVSVHLLASFNRVRHLTVDIDLVKDVLSLSSAVELRDDWVRMGGDQWKQFVLPGAAKSHFESDAAPGQAEAPSHSSAEHNPSSSTSSPEDMKSADIEAEEEEEEDVVFVMGQHTDGPWKPQQQPAS</sequence>
<feature type="compositionally biased region" description="Polar residues" evidence="3">
    <location>
        <begin position="890"/>
        <end position="904"/>
    </location>
</feature>
<evidence type="ECO:0000256" key="3">
    <source>
        <dbReference type="SAM" id="MobiDB-lite"/>
    </source>
</evidence>
<feature type="compositionally biased region" description="Acidic residues" evidence="3">
    <location>
        <begin position="1089"/>
        <end position="1099"/>
    </location>
</feature>
<keyword evidence="6" id="KW-1185">Reference proteome</keyword>
<feature type="compositionally biased region" description="Low complexity" evidence="3">
    <location>
        <begin position="106"/>
        <end position="122"/>
    </location>
</feature>